<accession>A0A086JMR3</accession>
<feature type="compositionally biased region" description="Basic and acidic residues" evidence="1">
    <location>
        <begin position="101"/>
        <end position="116"/>
    </location>
</feature>
<dbReference type="VEuPathDB" id="ToxoDB:TGFOU_212150B"/>
<feature type="region of interest" description="Disordered" evidence="1">
    <location>
        <begin position="294"/>
        <end position="316"/>
    </location>
</feature>
<protein>
    <submittedName>
        <fullName evidence="2">Uncharacterized protein</fullName>
    </submittedName>
</protein>
<dbReference type="Proteomes" id="UP000028838">
    <property type="component" value="Unassembled WGS sequence"/>
</dbReference>
<evidence type="ECO:0000256" key="1">
    <source>
        <dbReference type="SAM" id="MobiDB-lite"/>
    </source>
</evidence>
<dbReference type="AlphaFoldDB" id="A0A086JMR3"/>
<feature type="compositionally biased region" description="Acidic residues" evidence="1">
    <location>
        <begin position="117"/>
        <end position="134"/>
    </location>
</feature>
<comment type="caution">
    <text evidence="2">The sequence shown here is derived from an EMBL/GenBank/DDBJ whole genome shotgun (WGS) entry which is preliminary data.</text>
</comment>
<gene>
    <name evidence="2" type="ORF">TGFOU_212150B</name>
</gene>
<feature type="region of interest" description="Disordered" evidence="1">
    <location>
        <begin position="60"/>
        <end position="167"/>
    </location>
</feature>
<name>A0A086JMR3_TOXGO</name>
<organism evidence="2 3">
    <name type="scientific">Toxoplasma gondii FOU</name>
    <dbReference type="NCBI Taxonomy" id="943167"/>
    <lineage>
        <taxon>Eukaryota</taxon>
        <taxon>Sar</taxon>
        <taxon>Alveolata</taxon>
        <taxon>Apicomplexa</taxon>
        <taxon>Conoidasida</taxon>
        <taxon>Coccidia</taxon>
        <taxon>Eucoccidiorida</taxon>
        <taxon>Eimeriorina</taxon>
        <taxon>Sarcocystidae</taxon>
        <taxon>Toxoplasma</taxon>
    </lineage>
</organism>
<reference evidence="2 3" key="1">
    <citation type="submission" date="2014-07" db="EMBL/GenBank/DDBJ databases">
        <authorList>
            <person name="Sibley D."/>
            <person name="Venepally P."/>
            <person name="Karamycheva S."/>
            <person name="Hadjithomas M."/>
            <person name="Khan A."/>
            <person name="Brunk B."/>
            <person name="Roos D."/>
            <person name="Caler E."/>
            <person name="Lorenzi H."/>
        </authorList>
    </citation>
    <scope>NUCLEOTIDE SEQUENCE [LARGE SCALE GENOMIC DNA]</scope>
    <source>
        <strain evidence="2 3">FOU</strain>
    </source>
</reference>
<proteinExistence type="predicted"/>
<evidence type="ECO:0000313" key="2">
    <source>
        <dbReference type="EMBL" id="KFG33431.1"/>
    </source>
</evidence>
<dbReference type="EMBL" id="AEYH02002901">
    <property type="protein sequence ID" value="KFG33431.1"/>
    <property type="molecule type" value="Genomic_DNA"/>
</dbReference>
<feature type="non-terminal residue" evidence="2">
    <location>
        <position position="1"/>
    </location>
</feature>
<sequence length="361" mass="40586">QESHALCYSLAESLRDVFERQEGPPPDSLSSSYSWPHSVNNVSLAVTTLKKFKDRVARDFTETFVPVSSGKRTERRRREREKKCAEAAEGEEEGDTVNARVGDRQASHGGRARDSSDSEDEETDADSDDDEFREEQEKAGDAPVPPNVQTRPDQGEPMESKKSQGGASNNLMMFQYTLQAVDGVVEELQALHERCCRVTLKFLQPHLLSGLDSLHDAVFDIHEDSTYDVSGAGQGNTSEGARIGLLVRLRFFSNVFRNSLNRDVFECEGRGRLRLDSERLCLMLLPCAGPSPMRTSFKDVSPSPPATQRDSSQREKVLTKIKSVPRHERWCKRFSLSSTLDLDDETHIQTRPETLVHLHHL</sequence>
<evidence type="ECO:0000313" key="3">
    <source>
        <dbReference type="Proteomes" id="UP000028838"/>
    </source>
</evidence>